<keyword evidence="1" id="KW-0472">Membrane</keyword>
<sequence>MKKKHFMILGRVGLIYYSWLLVVLFLCLIFAYESTKAINWPAIITGILFFLLVLYTYFNSYWQNNCLKLPFKRKINENKQPQLISRFYWLTIYQVKVTELEKYLLLRIEKQN</sequence>
<keyword evidence="3" id="KW-1185">Reference proteome</keyword>
<proteinExistence type="predicted"/>
<feature type="transmembrane region" description="Helical" evidence="1">
    <location>
        <begin position="12"/>
        <end position="32"/>
    </location>
</feature>
<accession>A0ABX8W7J6</accession>
<keyword evidence="1" id="KW-0812">Transmembrane</keyword>
<dbReference type="RefSeq" id="WP_220221139.1">
    <property type="nucleotide sequence ID" value="NZ_CP048268.1"/>
</dbReference>
<name>A0ABX8W7J6_9LACO</name>
<evidence type="ECO:0000313" key="2">
    <source>
        <dbReference type="EMBL" id="QYN52811.1"/>
    </source>
</evidence>
<feature type="transmembrane region" description="Helical" evidence="1">
    <location>
        <begin position="38"/>
        <end position="58"/>
    </location>
</feature>
<organism evidence="2 3">
    <name type="scientific">Lactobacillus panisapium</name>
    <dbReference type="NCBI Taxonomy" id="2012495"/>
    <lineage>
        <taxon>Bacteria</taxon>
        <taxon>Bacillati</taxon>
        <taxon>Bacillota</taxon>
        <taxon>Bacilli</taxon>
        <taxon>Lactobacillales</taxon>
        <taxon>Lactobacillaceae</taxon>
        <taxon>Lactobacillus</taxon>
    </lineage>
</organism>
<evidence type="ECO:0000313" key="3">
    <source>
        <dbReference type="Proteomes" id="UP000826550"/>
    </source>
</evidence>
<reference evidence="2 3" key="1">
    <citation type="submission" date="2020-01" db="EMBL/GenBank/DDBJ databases">
        <title>Vast differences in strain-level diversity in the gut microbiota of two closely related honey bee species.</title>
        <authorList>
            <person name="Ellegaard K.M."/>
            <person name="Suenami S."/>
            <person name="Miyazaki R."/>
            <person name="Engel P."/>
        </authorList>
    </citation>
    <scope>NUCLEOTIDE SEQUENCE [LARGE SCALE GENOMIC DNA]</scope>
    <source>
        <strain evidence="2 3">ESL0416</strain>
    </source>
</reference>
<gene>
    <name evidence="2" type="ORF">GYM71_05020</name>
</gene>
<dbReference type="EMBL" id="CP048268">
    <property type="protein sequence ID" value="QYN52811.1"/>
    <property type="molecule type" value="Genomic_DNA"/>
</dbReference>
<dbReference type="Proteomes" id="UP000826550">
    <property type="component" value="Chromosome"/>
</dbReference>
<evidence type="ECO:0000256" key="1">
    <source>
        <dbReference type="SAM" id="Phobius"/>
    </source>
</evidence>
<protein>
    <submittedName>
        <fullName evidence="2">EbsA family protein</fullName>
    </submittedName>
</protein>
<keyword evidence="1" id="KW-1133">Transmembrane helix</keyword>